<dbReference type="PANTHER" id="PTHR38602:SF1">
    <property type="entry name" value="INNER MEMBRANE PROTEIN"/>
    <property type="match status" value="1"/>
</dbReference>
<feature type="transmembrane region" description="Helical" evidence="1">
    <location>
        <begin position="44"/>
        <end position="63"/>
    </location>
</feature>
<reference evidence="2" key="1">
    <citation type="journal article" date="2014" name="Int. J. Syst. Evol. Microbiol.">
        <title>Complete genome sequence of Corynebacterium casei LMG S-19264T (=DSM 44701T), isolated from a smear-ripened cheese.</title>
        <authorList>
            <consortium name="US DOE Joint Genome Institute (JGI-PGF)"/>
            <person name="Walter F."/>
            <person name="Albersmeier A."/>
            <person name="Kalinowski J."/>
            <person name="Ruckert C."/>
        </authorList>
    </citation>
    <scope>NUCLEOTIDE SEQUENCE</scope>
    <source>
        <strain evidence="2">KCTC 42650</strain>
    </source>
</reference>
<keyword evidence="1" id="KW-0812">Transmembrane</keyword>
<protein>
    <recommendedName>
        <fullName evidence="4">DUF2065 domain-containing protein</fullName>
    </recommendedName>
</protein>
<keyword evidence="3" id="KW-1185">Reference proteome</keyword>
<evidence type="ECO:0000256" key="1">
    <source>
        <dbReference type="SAM" id="Phobius"/>
    </source>
</evidence>
<dbReference type="Proteomes" id="UP000626220">
    <property type="component" value="Unassembled WGS sequence"/>
</dbReference>
<dbReference type="PANTHER" id="PTHR38602">
    <property type="entry name" value="INNER MEMBRANE PROTEIN-RELATED"/>
    <property type="match status" value="1"/>
</dbReference>
<evidence type="ECO:0000313" key="2">
    <source>
        <dbReference type="EMBL" id="GHF61395.1"/>
    </source>
</evidence>
<dbReference type="RefSeq" id="WP_189681502.1">
    <property type="nucleotide sequence ID" value="NZ_BNCJ01000012.1"/>
</dbReference>
<name>A0A8J3H115_9RHOB</name>
<proteinExistence type="predicted"/>
<comment type="caution">
    <text evidence="2">The sequence shown here is derived from an EMBL/GenBank/DDBJ whole genome shotgun (WGS) entry which is preliminary data.</text>
</comment>
<sequence>MGKVLVAFGLVLILEGALWALAPSSVEKMLQALRDLPEAARRQLGALAVISGLILLWLARAIGG</sequence>
<dbReference type="InterPro" id="IPR019201">
    <property type="entry name" value="DUF2065"/>
</dbReference>
<dbReference type="AlphaFoldDB" id="A0A8J3H115"/>
<keyword evidence="1" id="KW-0472">Membrane</keyword>
<keyword evidence="1" id="KW-1133">Transmembrane helix</keyword>
<gene>
    <name evidence="2" type="ORF">GCM10017056_36040</name>
</gene>
<organism evidence="2 3">
    <name type="scientific">Seohaeicola zhoushanensis</name>
    <dbReference type="NCBI Taxonomy" id="1569283"/>
    <lineage>
        <taxon>Bacteria</taxon>
        <taxon>Pseudomonadati</taxon>
        <taxon>Pseudomonadota</taxon>
        <taxon>Alphaproteobacteria</taxon>
        <taxon>Rhodobacterales</taxon>
        <taxon>Roseobacteraceae</taxon>
        <taxon>Seohaeicola</taxon>
    </lineage>
</organism>
<evidence type="ECO:0000313" key="3">
    <source>
        <dbReference type="Proteomes" id="UP000626220"/>
    </source>
</evidence>
<reference evidence="2" key="2">
    <citation type="submission" date="2020-09" db="EMBL/GenBank/DDBJ databases">
        <authorList>
            <person name="Sun Q."/>
            <person name="Kim S."/>
        </authorList>
    </citation>
    <scope>NUCLEOTIDE SEQUENCE</scope>
    <source>
        <strain evidence="2">KCTC 42650</strain>
    </source>
</reference>
<dbReference type="EMBL" id="BNCJ01000012">
    <property type="protein sequence ID" value="GHF61395.1"/>
    <property type="molecule type" value="Genomic_DNA"/>
</dbReference>
<accession>A0A8J3H115</accession>
<evidence type="ECO:0008006" key="4">
    <source>
        <dbReference type="Google" id="ProtNLM"/>
    </source>
</evidence>
<dbReference type="Pfam" id="PF09838">
    <property type="entry name" value="DUF2065"/>
    <property type="match status" value="1"/>
</dbReference>